<name>A0A6J4IXD2_9PROT</name>
<protein>
    <submittedName>
        <fullName evidence="2">Uncharacterized protein</fullName>
    </submittedName>
</protein>
<proteinExistence type="predicted"/>
<sequence>ASAPRFRSDRAAAWLRGAHGAPNPNRTSRRTIHDRPCLAL</sequence>
<evidence type="ECO:0000313" key="2">
    <source>
        <dbReference type="EMBL" id="CAA9261226.1"/>
    </source>
</evidence>
<feature type="compositionally biased region" description="Basic and acidic residues" evidence="1">
    <location>
        <begin position="1"/>
        <end position="10"/>
    </location>
</feature>
<feature type="non-terminal residue" evidence="2">
    <location>
        <position position="1"/>
    </location>
</feature>
<feature type="non-terminal residue" evidence="2">
    <location>
        <position position="40"/>
    </location>
</feature>
<gene>
    <name evidence="2" type="ORF">AVDCRST_MAG08-2688</name>
</gene>
<dbReference type="EMBL" id="CADCTG010000199">
    <property type="protein sequence ID" value="CAA9261226.1"/>
    <property type="molecule type" value="Genomic_DNA"/>
</dbReference>
<dbReference type="AlphaFoldDB" id="A0A6J4IXD2"/>
<feature type="compositionally biased region" description="Basic and acidic residues" evidence="1">
    <location>
        <begin position="31"/>
        <end position="40"/>
    </location>
</feature>
<organism evidence="2">
    <name type="scientific">uncultured Acetobacteraceae bacterium</name>
    <dbReference type="NCBI Taxonomy" id="169975"/>
    <lineage>
        <taxon>Bacteria</taxon>
        <taxon>Pseudomonadati</taxon>
        <taxon>Pseudomonadota</taxon>
        <taxon>Alphaproteobacteria</taxon>
        <taxon>Acetobacterales</taxon>
        <taxon>Acetobacteraceae</taxon>
        <taxon>environmental samples</taxon>
    </lineage>
</organism>
<reference evidence="2" key="1">
    <citation type="submission" date="2020-02" db="EMBL/GenBank/DDBJ databases">
        <authorList>
            <person name="Meier V. D."/>
        </authorList>
    </citation>
    <scope>NUCLEOTIDE SEQUENCE</scope>
    <source>
        <strain evidence="2">AVDCRST_MAG08</strain>
    </source>
</reference>
<accession>A0A6J4IXD2</accession>
<feature type="region of interest" description="Disordered" evidence="1">
    <location>
        <begin position="1"/>
        <end position="40"/>
    </location>
</feature>
<evidence type="ECO:0000256" key="1">
    <source>
        <dbReference type="SAM" id="MobiDB-lite"/>
    </source>
</evidence>